<dbReference type="RefSeq" id="XP_046012657.1">
    <property type="nucleotide sequence ID" value="XM_046153904.1"/>
</dbReference>
<protein>
    <submittedName>
        <fullName evidence="1">Uncharacterized protein</fullName>
    </submittedName>
</protein>
<proteinExistence type="predicted"/>
<dbReference type="EMBL" id="JAGTJQ010000005">
    <property type="protein sequence ID" value="KAH7030977.1"/>
    <property type="molecule type" value="Genomic_DNA"/>
</dbReference>
<organism evidence="1 2">
    <name type="scientific">Microdochium trichocladiopsis</name>
    <dbReference type="NCBI Taxonomy" id="1682393"/>
    <lineage>
        <taxon>Eukaryota</taxon>
        <taxon>Fungi</taxon>
        <taxon>Dikarya</taxon>
        <taxon>Ascomycota</taxon>
        <taxon>Pezizomycotina</taxon>
        <taxon>Sordariomycetes</taxon>
        <taxon>Xylariomycetidae</taxon>
        <taxon>Xylariales</taxon>
        <taxon>Microdochiaceae</taxon>
        <taxon>Microdochium</taxon>
    </lineage>
</organism>
<accession>A0A9P9BQJ3</accession>
<reference evidence="1" key="1">
    <citation type="journal article" date="2021" name="Nat. Commun.">
        <title>Genetic determinants of endophytism in the Arabidopsis root mycobiome.</title>
        <authorList>
            <person name="Mesny F."/>
            <person name="Miyauchi S."/>
            <person name="Thiergart T."/>
            <person name="Pickel B."/>
            <person name="Atanasova L."/>
            <person name="Karlsson M."/>
            <person name="Huettel B."/>
            <person name="Barry K.W."/>
            <person name="Haridas S."/>
            <person name="Chen C."/>
            <person name="Bauer D."/>
            <person name="Andreopoulos W."/>
            <person name="Pangilinan J."/>
            <person name="LaButti K."/>
            <person name="Riley R."/>
            <person name="Lipzen A."/>
            <person name="Clum A."/>
            <person name="Drula E."/>
            <person name="Henrissat B."/>
            <person name="Kohler A."/>
            <person name="Grigoriev I.V."/>
            <person name="Martin F.M."/>
            <person name="Hacquard S."/>
        </authorList>
    </citation>
    <scope>NUCLEOTIDE SEQUENCE</scope>
    <source>
        <strain evidence="1">MPI-CAGE-CH-0230</strain>
    </source>
</reference>
<comment type="caution">
    <text evidence="1">The sequence shown here is derived from an EMBL/GenBank/DDBJ whole genome shotgun (WGS) entry which is preliminary data.</text>
</comment>
<evidence type="ECO:0000313" key="1">
    <source>
        <dbReference type="EMBL" id="KAH7030977.1"/>
    </source>
</evidence>
<gene>
    <name evidence="1" type="ORF">B0I36DRAFT_322927</name>
</gene>
<sequence length="54" mass="6037">MPDTYHVYLAVYTAPLPSMHGCTAWPACHAAGWPRFRPYFPPRQVLSASMTTLA</sequence>
<dbReference type="Proteomes" id="UP000756346">
    <property type="component" value="Unassembled WGS sequence"/>
</dbReference>
<name>A0A9P9BQJ3_9PEZI</name>
<dbReference type="AlphaFoldDB" id="A0A9P9BQJ3"/>
<dbReference type="GeneID" id="70183450"/>
<keyword evidence="2" id="KW-1185">Reference proteome</keyword>
<evidence type="ECO:0000313" key="2">
    <source>
        <dbReference type="Proteomes" id="UP000756346"/>
    </source>
</evidence>